<proteinExistence type="inferred from homology"/>
<keyword evidence="3 5" id="KW-0378">Hydrolase</keyword>
<comment type="similarity">
    <text evidence="1 5">Belongs to the glycosyl hydrolase 43 family.</text>
</comment>
<dbReference type="GO" id="GO:0005975">
    <property type="term" value="P:carbohydrate metabolic process"/>
    <property type="evidence" value="ECO:0007669"/>
    <property type="project" value="InterPro"/>
</dbReference>
<dbReference type="AlphaFoldDB" id="A0A9D1MCU7"/>
<dbReference type="SUPFAM" id="SSF75005">
    <property type="entry name" value="Arabinanase/levansucrase/invertase"/>
    <property type="match status" value="1"/>
</dbReference>
<dbReference type="InterPro" id="IPR023296">
    <property type="entry name" value="Glyco_hydro_beta-prop_sf"/>
</dbReference>
<evidence type="ECO:0000313" key="7">
    <source>
        <dbReference type="Proteomes" id="UP000824109"/>
    </source>
</evidence>
<evidence type="ECO:0000256" key="2">
    <source>
        <dbReference type="ARBA" id="ARBA00022729"/>
    </source>
</evidence>
<dbReference type="InterPro" id="IPR016828">
    <property type="entry name" value="Alpha-L-arabinofuranosidase"/>
</dbReference>
<reference evidence="6" key="1">
    <citation type="submission" date="2020-10" db="EMBL/GenBank/DDBJ databases">
        <authorList>
            <person name="Gilroy R."/>
        </authorList>
    </citation>
    <scope>NUCLEOTIDE SEQUENCE</scope>
    <source>
        <strain evidence="6">USAMLcec3-3695</strain>
    </source>
</reference>
<dbReference type="EMBL" id="DVNB01000087">
    <property type="protein sequence ID" value="HIU57825.1"/>
    <property type="molecule type" value="Genomic_DNA"/>
</dbReference>
<dbReference type="GO" id="GO:0004553">
    <property type="term" value="F:hydrolase activity, hydrolyzing O-glycosyl compounds"/>
    <property type="evidence" value="ECO:0007669"/>
    <property type="project" value="InterPro"/>
</dbReference>
<sequence>MDKELGYRSPLVYQRADPFVLLHDGVYYFTGSVPQYDCIELRCAKTLNDLAFANSKIIWRKHDKGPMGAHIWAPEIHYFNNKWYIYFTAGDAEDIWAIRPYVLECDGDPMNDEWRELGRVDVGHESFSLDMTAFFVKGRFYTAWAQTIDPEIGSEIFIAEMKDAVTRKSEPVSITKPEYDWEKLGFSVNEGPAVLVHEGKVILTYSASDTGWRYCMGMLWAYEDADLLDPASWHKSEKPVFMTSEKNKQYGPGHNSFTTDGDDHVLVYHSRNYKDIIGDPLEDPNRHARAKRFDFDENGLPVFGEPVPDNEI</sequence>
<dbReference type="PANTHER" id="PTHR43817">
    <property type="entry name" value="GLYCOSYL HYDROLASE"/>
    <property type="match status" value="1"/>
</dbReference>
<keyword evidence="2" id="KW-0732">Signal</keyword>
<evidence type="ECO:0000256" key="4">
    <source>
        <dbReference type="ARBA" id="ARBA00023295"/>
    </source>
</evidence>
<comment type="caution">
    <text evidence="6">The sequence shown here is derived from an EMBL/GenBank/DDBJ whole genome shotgun (WGS) entry which is preliminary data.</text>
</comment>
<reference evidence="6" key="2">
    <citation type="journal article" date="2021" name="PeerJ">
        <title>Extensive microbial diversity within the chicken gut microbiome revealed by metagenomics and culture.</title>
        <authorList>
            <person name="Gilroy R."/>
            <person name="Ravi A."/>
            <person name="Getino M."/>
            <person name="Pursley I."/>
            <person name="Horton D.L."/>
            <person name="Alikhan N.F."/>
            <person name="Baker D."/>
            <person name="Gharbi K."/>
            <person name="Hall N."/>
            <person name="Watson M."/>
            <person name="Adriaenssens E.M."/>
            <person name="Foster-Nyarko E."/>
            <person name="Jarju S."/>
            <person name="Secka A."/>
            <person name="Antonio M."/>
            <person name="Oren A."/>
            <person name="Chaudhuri R.R."/>
            <person name="La Ragione R."/>
            <person name="Hildebrand F."/>
            <person name="Pallen M.J."/>
        </authorList>
    </citation>
    <scope>NUCLEOTIDE SEQUENCE</scope>
    <source>
        <strain evidence="6">USAMLcec3-3695</strain>
    </source>
</reference>
<dbReference type="PANTHER" id="PTHR43817:SF1">
    <property type="entry name" value="HYDROLASE, FAMILY 43, PUTATIVE (AFU_ORTHOLOGUE AFUA_3G01660)-RELATED"/>
    <property type="match status" value="1"/>
</dbReference>
<evidence type="ECO:0000313" key="6">
    <source>
        <dbReference type="EMBL" id="HIU57825.1"/>
    </source>
</evidence>
<accession>A0A9D1MCU7</accession>
<evidence type="ECO:0000256" key="5">
    <source>
        <dbReference type="RuleBase" id="RU361187"/>
    </source>
</evidence>
<organism evidence="6 7">
    <name type="scientific">Candidatus Ornithomonoglobus merdipullorum</name>
    <dbReference type="NCBI Taxonomy" id="2840895"/>
    <lineage>
        <taxon>Bacteria</taxon>
        <taxon>Bacillati</taxon>
        <taxon>Bacillota</taxon>
        <taxon>Clostridia</taxon>
        <taxon>Candidatus Ornithomonoglobus</taxon>
    </lineage>
</organism>
<dbReference type="Gene3D" id="2.115.10.20">
    <property type="entry name" value="Glycosyl hydrolase domain, family 43"/>
    <property type="match status" value="1"/>
</dbReference>
<evidence type="ECO:0000256" key="1">
    <source>
        <dbReference type="ARBA" id="ARBA00009865"/>
    </source>
</evidence>
<keyword evidence="4 5" id="KW-0326">Glycosidase</keyword>
<dbReference type="PIRSF" id="PIRSF025414">
    <property type="entry name" value="Alpha-L-arabinofuranosidase"/>
    <property type="match status" value="1"/>
</dbReference>
<gene>
    <name evidence="6" type="ORF">IAA61_08490</name>
</gene>
<protein>
    <submittedName>
        <fullName evidence="6">Family 43 glycosylhydrolase</fullName>
    </submittedName>
</protein>
<evidence type="ECO:0000256" key="3">
    <source>
        <dbReference type="ARBA" id="ARBA00022801"/>
    </source>
</evidence>
<name>A0A9D1MCU7_9FIRM</name>
<dbReference type="Pfam" id="PF04616">
    <property type="entry name" value="Glyco_hydro_43"/>
    <property type="match status" value="1"/>
</dbReference>
<dbReference type="Proteomes" id="UP000824109">
    <property type="component" value="Unassembled WGS sequence"/>
</dbReference>
<dbReference type="InterPro" id="IPR006710">
    <property type="entry name" value="Glyco_hydro_43"/>
</dbReference>